<dbReference type="Proteomes" id="UP000504627">
    <property type="component" value="Unplaced"/>
</dbReference>
<keyword evidence="2" id="KW-1185">Reference proteome</keyword>
<reference evidence="3" key="1">
    <citation type="submission" date="2025-08" db="UniProtKB">
        <authorList>
            <consortium name="RefSeq"/>
        </authorList>
    </citation>
    <scope>IDENTIFICATION</scope>
    <source>
        <tissue evidence="3">Muscle</tissue>
    </source>
</reference>
<feature type="compositionally biased region" description="Low complexity" evidence="1">
    <location>
        <begin position="264"/>
        <end position="278"/>
    </location>
</feature>
<dbReference type="InParanoid" id="A0A6J2GS50"/>
<evidence type="ECO:0000313" key="2">
    <source>
        <dbReference type="Proteomes" id="UP000504627"/>
    </source>
</evidence>
<organism evidence="2 3">
    <name type="scientific">Pipra filicauda</name>
    <name type="common">Wire-tailed manakin</name>
    <dbReference type="NCBI Taxonomy" id="649802"/>
    <lineage>
        <taxon>Eukaryota</taxon>
        <taxon>Metazoa</taxon>
        <taxon>Chordata</taxon>
        <taxon>Craniata</taxon>
        <taxon>Vertebrata</taxon>
        <taxon>Euteleostomi</taxon>
        <taxon>Archelosauria</taxon>
        <taxon>Archosauria</taxon>
        <taxon>Dinosauria</taxon>
        <taxon>Saurischia</taxon>
        <taxon>Theropoda</taxon>
        <taxon>Coelurosauria</taxon>
        <taxon>Aves</taxon>
        <taxon>Neognathae</taxon>
        <taxon>Neoaves</taxon>
        <taxon>Telluraves</taxon>
        <taxon>Australaves</taxon>
        <taxon>Passeriformes</taxon>
        <taxon>Pipridae</taxon>
        <taxon>Pipra</taxon>
    </lineage>
</organism>
<gene>
    <name evidence="3" type="primary">LOC113988610</name>
</gene>
<feature type="region of interest" description="Disordered" evidence="1">
    <location>
        <begin position="1"/>
        <end position="93"/>
    </location>
</feature>
<feature type="compositionally biased region" description="Polar residues" evidence="1">
    <location>
        <begin position="24"/>
        <end position="33"/>
    </location>
</feature>
<accession>A0A6J2GS50</accession>
<evidence type="ECO:0000256" key="1">
    <source>
        <dbReference type="SAM" id="MobiDB-lite"/>
    </source>
</evidence>
<proteinExistence type="predicted"/>
<dbReference type="RefSeq" id="XP_027578195.2">
    <property type="nucleotide sequence ID" value="XM_027722394.2"/>
</dbReference>
<dbReference type="GeneID" id="113988610"/>
<sequence length="300" mass="32166">MPKTEVENLAENANSQLREENSETGRQAGNTQPHAAPLESLGRASALHGDGLPVLPGQQSLQATGRHQAIVPSKTEPAQGLGTSRQARPKLRASWSKATLPWQQHCLEEEELPEQTGHDHLASLPWLDGRARQANPELTGLEGLEAISSQQKVLEWLEAYFDASTTYALPALPWQEPWAPALQAGTCLLPKQPLGHASPPATAAHGPARHQPRSLLVRLLGAARRLFLGSCVPPEWEQQRRAHGARQVPGGDPAEPQRRPADSTARAGTPAVAAGTAPQPFACPRRARRTGPTRSSLGPA</sequence>
<name>A0A6J2GS50_9PASS</name>
<protein>
    <submittedName>
        <fullName evidence="3">Uncharacterized protein LOC113988610</fullName>
    </submittedName>
</protein>
<feature type="region of interest" description="Disordered" evidence="1">
    <location>
        <begin position="236"/>
        <end position="300"/>
    </location>
</feature>
<dbReference type="AlphaFoldDB" id="A0A6J2GS50"/>
<evidence type="ECO:0000313" key="3">
    <source>
        <dbReference type="RefSeq" id="XP_027578195.2"/>
    </source>
</evidence>